<dbReference type="InParanoid" id="A0A168P5X7"/>
<proteinExistence type="predicted"/>
<dbReference type="Pfam" id="PF00172">
    <property type="entry name" value="Zn_clus"/>
    <property type="match status" value="1"/>
</dbReference>
<evidence type="ECO:0000256" key="2">
    <source>
        <dbReference type="ARBA" id="ARBA00022723"/>
    </source>
</evidence>
<evidence type="ECO:0000256" key="4">
    <source>
        <dbReference type="ARBA" id="ARBA00023015"/>
    </source>
</evidence>
<feature type="compositionally biased region" description="Basic and acidic residues" evidence="8">
    <location>
        <begin position="91"/>
        <end position="105"/>
    </location>
</feature>
<feature type="region of interest" description="Disordered" evidence="8">
    <location>
        <begin position="678"/>
        <end position="703"/>
    </location>
</feature>
<keyword evidence="7" id="KW-0539">Nucleus</keyword>
<evidence type="ECO:0000256" key="3">
    <source>
        <dbReference type="ARBA" id="ARBA00022833"/>
    </source>
</evidence>
<dbReference type="OMA" id="MGWSDHF"/>
<dbReference type="InterPro" id="IPR036864">
    <property type="entry name" value="Zn2-C6_fun-type_DNA-bd_sf"/>
</dbReference>
<dbReference type="SMART" id="SM00906">
    <property type="entry name" value="Fungal_trans"/>
    <property type="match status" value="1"/>
</dbReference>
<comment type="subcellular location">
    <subcellularLocation>
        <location evidence="1">Nucleus</location>
    </subcellularLocation>
</comment>
<protein>
    <recommendedName>
        <fullName evidence="9">Zn(2)-C6 fungal-type domain-containing protein</fullName>
    </recommendedName>
</protein>
<keyword evidence="3" id="KW-0862">Zinc</keyword>
<dbReference type="EMBL" id="LT553587">
    <property type="protein sequence ID" value="SAM01808.1"/>
    <property type="molecule type" value="Genomic_DNA"/>
</dbReference>
<feature type="compositionally biased region" description="Polar residues" evidence="8">
    <location>
        <begin position="678"/>
        <end position="689"/>
    </location>
</feature>
<evidence type="ECO:0000256" key="8">
    <source>
        <dbReference type="SAM" id="MobiDB-lite"/>
    </source>
</evidence>
<dbReference type="GO" id="GO:0003677">
    <property type="term" value="F:DNA binding"/>
    <property type="evidence" value="ECO:0007669"/>
    <property type="project" value="UniProtKB-KW"/>
</dbReference>
<dbReference type="PANTHER" id="PTHR31313:SF81">
    <property type="entry name" value="TY1 ENHANCER ACTIVATOR"/>
    <property type="match status" value="1"/>
</dbReference>
<dbReference type="InterPro" id="IPR001138">
    <property type="entry name" value="Zn2Cys6_DnaBD"/>
</dbReference>
<accession>A0A168P5X7</accession>
<keyword evidence="6" id="KW-0804">Transcription</keyword>
<evidence type="ECO:0000313" key="10">
    <source>
        <dbReference type="EMBL" id="SAM01808.1"/>
    </source>
</evidence>
<organism evidence="10">
    <name type="scientific">Absidia glauca</name>
    <name type="common">Pin mould</name>
    <dbReference type="NCBI Taxonomy" id="4829"/>
    <lineage>
        <taxon>Eukaryota</taxon>
        <taxon>Fungi</taxon>
        <taxon>Fungi incertae sedis</taxon>
        <taxon>Mucoromycota</taxon>
        <taxon>Mucoromycotina</taxon>
        <taxon>Mucoromycetes</taxon>
        <taxon>Mucorales</taxon>
        <taxon>Cunninghamellaceae</taxon>
        <taxon>Absidia</taxon>
    </lineage>
</organism>
<keyword evidence="11" id="KW-1185">Reference proteome</keyword>
<dbReference type="GO" id="GO:0006351">
    <property type="term" value="P:DNA-templated transcription"/>
    <property type="evidence" value="ECO:0007669"/>
    <property type="project" value="InterPro"/>
</dbReference>
<dbReference type="GO" id="GO:0008270">
    <property type="term" value="F:zinc ion binding"/>
    <property type="evidence" value="ECO:0007669"/>
    <property type="project" value="InterPro"/>
</dbReference>
<dbReference type="OrthoDB" id="2406834at2759"/>
<keyword evidence="4" id="KW-0805">Transcription regulation</keyword>
<keyword evidence="5" id="KW-0238">DNA-binding</keyword>
<dbReference type="SMART" id="SM00066">
    <property type="entry name" value="GAL4"/>
    <property type="match status" value="1"/>
</dbReference>
<evidence type="ECO:0000256" key="7">
    <source>
        <dbReference type="ARBA" id="ARBA00023242"/>
    </source>
</evidence>
<keyword evidence="2" id="KW-0479">Metal-binding</keyword>
<dbReference type="InterPro" id="IPR007219">
    <property type="entry name" value="XnlR_reg_dom"/>
</dbReference>
<dbReference type="STRING" id="4829.A0A168P5X7"/>
<gene>
    <name evidence="10" type="primary">ABSGL_07557.1 scaffold 8890</name>
</gene>
<feature type="domain" description="Zn(2)-C6 fungal-type" evidence="9">
    <location>
        <begin position="30"/>
        <end position="61"/>
    </location>
</feature>
<evidence type="ECO:0000313" key="11">
    <source>
        <dbReference type="Proteomes" id="UP000078561"/>
    </source>
</evidence>
<dbReference type="Gene3D" id="4.10.240.10">
    <property type="entry name" value="Zn(2)-C6 fungal-type DNA-binding domain"/>
    <property type="match status" value="1"/>
</dbReference>
<dbReference type="GO" id="GO:0005634">
    <property type="term" value="C:nucleus"/>
    <property type="evidence" value="ECO:0007669"/>
    <property type="project" value="UniProtKB-SubCell"/>
</dbReference>
<evidence type="ECO:0000256" key="5">
    <source>
        <dbReference type="ARBA" id="ARBA00023125"/>
    </source>
</evidence>
<dbReference type="AlphaFoldDB" id="A0A168P5X7"/>
<reference evidence="10" key="1">
    <citation type="submission" date="2016-04" db="EMBL/GenBank/DDBJ databases">
        <authorList>
            <person name="Evans L.H."/>
            <person name="Alamgir A."/>
            <person name="Owens N."/>
            <person name="Weber N.D."/>
            <person name="Virtaneva K."/>
            <person name="Barbian K."/>
            <person name="Babar A."/>
            <person name="Rosenke K."/>
        </authorList>
    </citation>
    <scope>NUCLEOTIDE SEQUENCE [LARGE SCALE GENOMIC DNA]</scope>
    <source>
        <strain evidence="10">CBS 101.48</strain>
    </source>
</reference>
<evidence type="ECO:0000256" key="1">
    <source>
        <dbReference type="ARBA" id="ARBA00004123"/>
    </source>
</evidence>
<evidence type="ECO:0000256" key="6">
    <source>
        <dbReference type="ARBA" id="ARBA00023163"/>
    </source>
</evidence>
<dbReference type="Proteomes" id="UP000078561">
    <property type="component" value="Unassembled WGS sequence"/>
</dbReference>
<evidence type="ECO:0000259" key="9">
    <source>
        <dbReference type="PROSITE" id="PS50048"/>
    </source>
</evidence>
<dbReference type="CDD" id="cd12148">
    <property type="entry name" value="fungal_TF_MHR"/>
    <property type="match status" value="1"/>
</dbReference>
<dbReference type="PANTHER" id="PTHR31313">
    <property type="entry name" value="TY1 ENHANCER ACTIVATOR"/>
    <property type="match status" value="1"/>
</dbReference>
<dbReference type="PROSITE" id="PS50048">
    <property type="entry name" value="ZN2_CY6_FUNGAL_2"/>
    <property type="match status" value="1"/>
</dbReference>
<feature type="compositionally biased region" description="Polar residues" evidence="8">
    <location>
        <begin position="107"/>
        <end position="118"/>
    </location>
</feature>
<sequence>MNQGDTFNIIQHDINDGTCIRDKRKRSLRACDLCKKKKVKCVYKQEESCLNCIAYNEPCVVTKNAKKRGPSKSHSDELEKRIQKMESNIQHRLDRTTAQRKEKDSPPVQQKQGRQQRYPSRRIQDLDSLHSRQWPPGISYDSIYYLGDMTELQILSNKIKLDDNSKWNGHQIKQFGDNIVLVADMLEEKKNRRHSNGRKIPHYEWNSVAPKLHGIHGYVHACTGVDQYTAARLLKIYFLNVHPILPVINKIEFLKQYRDETETYPSGELLNAMFGAAARFVECEYLERDRLKTSPNDAVWDIPMGWSDHFFNQAEDIISRWTVNPTTSKVQAIVLIHNHRGNLDSKSSACWLMGGFALRLAQMLGLHRNCDDWDIPQGEKETRKRLWWSLYVSDRFQSALQGKPLTIQDEDIDVGYPQACATWKEVLDEQDDQDGAIKPRFPSATYHPQDSSGEVEIYQLFIEFVKLSEILGRIILGLYAPRLQQIWYEHGIDGLVTSLDHELTEWRFSLSKALRQSNFEDIDEDKGYFTPVIASMLLFYFSALILLHRPFIRFDSSGKPVSKSSFSSFQICTSAATRGIRIASNLTIHDFLLCPYSFSLYPVMQCCLIHIYNTRNTDPQITRMAKIDLERGMHLLAQLQDMSSSARKLHILLRNIIDNTNTTIDSPLTEMDWSSFLNQKSHQSPQHSPAKQPPGQSMDRYYASNPVNSSVWSTSSVSSLLDTNKIQNWEMDPSPAPVVGSSEQMEHQKLSNQHQRAEAFTLKQFGFPASDNNSNKAPILGLPDYLFSSLPCNSSTITTDTSAEQSSLPTQSADDVFSVDNMFRYDLNNPFLGLPSSMNWDQWNEWFERTMASDSTWQHLG</sequence>
<name>A0A168P5X7_ABSGL</name>
<dbReference type="GO" id="GO:0000981">
    <property type="term" value="F:DNA-binding transcription factor activity, RNA polymerase II-specific"/>
    <property type="evidence" value="ECO:0007669"/>
    <property type="project" value="InterPro"/>
</dbReference>
<dbReference type="PROSITE" id="PS00463">
    <property type="entry name" value="ZN2_CY6_FUNGAL_1"/>
    <property type="match status" value="1"/>
</dbReference>
<dbReference type="SUPFAM" id="SSF57701">
    <property type="entry name" value="Zn2/Cys6 DNA-binding domain"/>
    <property type="match status" value="1"/>
</dbReference>
<dbReference type="InterPro" id="IPR051615">
    <property type="entry name" value="Transcr_Regulatory_Elem"/>
</dbReference>
<dbReference type="Pfam" id="PF04082">
    <property type="entry name" value="Fungal_trans"/>
    <property type="match status" value="1"/>
</dbReference>
<feature type="region of interest" description="Disordered" evidence="8">
    <location>
        <begin position="91"/>
        <end position="126"/>
    </location>
</feature>